<dbReference type="Proteomes" id="UP000216195">
    <property type="component" value="Unassembled WGS sequence"/>
</dbReference>
<keyword evidence="1" id="KW-0175">Coiled coil</keyword>
<dbReference type="AlphaFoldDB" id="A0AAE5KRD9"/>
<feature type="coiled-coil region" evidence="1">
    <location>
        <begin position="164"/>
        <end position="222"/>
    </location>
</feature>
<gene>
    <name evidence="4" type="ORF">B8W87_04315</name>
</gene>
<organism evidence="4 5">
    <name type="scientific">Rothia dentocariosa</name>
    <dbReference type="NCBI Taxonomy" id="2047"/>
    <lineage>
        <taxon>Bacteria</taxon>
        <taxon>Bacillati</taxon>
        <taxon>Actinomycetota</taxon>
        <taxon>Actinomycetes</taxon>
        <taxon>Micrococcales</taxon>
        <taxon>Micrococcaceae</taxon>
        <taxon>Rothia</taxon>
    </lineage>
</organism>
<feature type="compositionally biased region" description="Acidic residues" evidence="2">
    <location>
        <begin position="1"/>
        <end position="10"/>
    </location>
</feature>
<evidence type="ECO:0000313" key="4">
    <source>
        <dbReference type="EMBL" id="PAK85803.1"/>
    </source>
</evidence>
<keyword evidence="3" id="KW-0472">Membrane</keyword>
<feature type="transmembrane region" description="Helical" evidence="3">
    <location>
        <begin position="29"/>
        <end position="50"/>
    </location>
</feature>
<dbReference type="EMBL" id="NCWU01000004">
    <property type="protein sequence ID" value="PAK85803.1"/>
    <property type="molecule type" value="Genomic_DNA"/>
</dbReference>
<accession>A0AAE5KRD9</accession>
<feature type="transmembrane region" description="Helical" evidence="3">
    <location>
        <begin position="135"/>
        <end position="154"/>
    </location>
</feature>
<feature type="region of interest" description="Disordered" evidence="2">
    <location>
        <begin position="1"/>
        <end position="20"/>
    </location>
</feature>
<keyword evidence="3" id="KW-0812">Transmembrane</keyword>
<evidence type="ECO:0000256" key="2">
    <source>
        <dbReference type="SAM" id="MobiDB-lite"/>
    </source>
</evidence>
<evidence type="ECO:0000256" key="3">
    <source>
        <dbReference type="SAM" id="Phobius"/>
    </source>
</evidence>
<feature type="non-terminal residue" evidence="4">
    <location>
        <position position="456"/>
    </location>
</feature>
<reference evidence="4 5" key="1">
    <citation type="submission" date="2017-04" db="EMBL/GenBank/DDBJ databases">
        <title>Kefir bacterial isolates.</title>
        <authorList>
            <person name="Kim Y."/>
            <person name="Blasche S."/>
            <person name="Patil K.R."/>
        </authorList>
    </citation>
    <scope>NUCLEOTIDE SEQUENCE [LARGE SCALE GENOMIC DNA]</scope>
    <source>
        <strain evidence="4 5">OG2-1</strain>
    </source>
</reference>
<keyword evidence="3" id="KW-1133">Transmembrane helix</keyword>
<sequence>MPEEHEDVEATLEQGTTPDASQQKRKWHAIDWIVGATFGLELLLIIGWSIAQVTGWNPDISSEHFAQFYFAWGLGFLSLGYIVLILWTIFKKDDDPRWFHARILSSGIVGGSYAFLLPVVMSLPEGSVNSGGAAALRQAILLATGGLIGLIALGETRRKNDNDREAAENLRIHQQDTLDQQKEQFEKQLEKQQEQFEANAFKDRKAERRERYTKAVEQLGDEKAPIRMGGVYTLVGLVDEWLEEENLEYSERLKEGQVIINNLCAYIRSPFTLAARYDELSEDNPSSDGIYKDNQQKFYADKAEFKAEADVRRGIIKEIHDRLQDPDENTPVIWSEFEYDFSGSTFFYSIDLRKSYYTKSVTFRGSTYKGGANLSGSTYKSWADFRGSTYEKDVTFSTTTSRSIYLSRAVFGGSTYKSWADFSRSIYKGGANLSRSIYKGGVDFSGSIYKGGANLS</sequence>
<feature type="transmembrane region" description="Helical" evidence="3">
    <location>
        <begin position="70"/>
        <end position="90"/>
    </location>
</feature>
<evidence type="ECO:0000256" key="1">
    <source>
        <dbReference type="SAM" id="Coils"/>
    </source>
</evidence>
<comment type="caution">
    <text evidence="4">The sequence shown here is derived from an EMBL/GenBank/DDBJ whole genome shotgun (WGS) entry which is preliminary data.</text>
</comment>
<proteinExistence type="predicted"/>
<protein>
    <submittedName>
        <fullName evidence="4">Uncharacterized protein</fullName>
    </submittedName>
</protein>
<name>A0AAE5KRD9_9MICC</name>
<evidence type="ECO:0000313" key="5">
    <source>
        <dbReference type="Proteomes" id="UP000216195"/>
    </source>
</evidence>
<feature type="transmembrane region" description="Helical" evidence="3">
    <location>
        <begin position="102"/>
        <end position="123"/>
    </location>
</feature>